<dbReference type="CTD" id="9804431"/>
<dbReference type="RefSeq" id="XP_003109928.2">
    <property type="nucleotide sequence ID" value="XM_003109880.2"/>
</dbReference>
<feature type="region of interest" description="Disordered" evidence="1">
    <location>
        <begin position="742"/>
        <end position="782"/>
    </location>
</feature>
<accession>E3M147</accession>
<feature type="compositionally biased region" description="Low complexity" evidence="1">
    <location>
        <begin position="574"/>
        <end position="646"/>
    </location>
</feature>
<feature type="compositionally biased region" description="Basic and acidic residues" evidence="1">
    <location>
        <begin position="314"/>
        <end position="331"/>
    </location>
</feature>
<reference evidence="2" key="1">
    <citation type="submission" date="2007-07" db="EMBL/GenBank/DDBJ databases">
        <title>PCAP assembly of the Caenorhabditis remanei genome.</title>
        <authorList>
            <consortium name="The Caenorhabditis remanei Sequencing Consortium"/>
            <person name="Wilson R.K."/>
        </authorList>
    </citation>
    <scope>NUCLEOTIDE SEQUENCE [LARGE SCALE GENOMIC DNA]</scope>
    <source>
        <strain evidence="2">PB4641</strain>
    </source>
</reference>
<proteinExistence type="predicted"/>
<dbReference type="AlphaFoldDB" id="E3M147"/>
<feature type="compositionally biased region" description="Basic and acidic residues" evidence="1">
    <location>
        <begin position="372"/>
        <end position="382"/>
    </location>
</feature>
<feature type="compositionally biased region" description="Polar residues" evidence="1">
    <location>
        <begin position="229"/>
        <end position="240"/>
    </location>
</feature>
<feature type="compositionally biased region" description="Basic and acidic residues" evidence="1">
    <location>
        <begin position="351"/>
        <end position="362"/>
    </location>
</feature>
<feature type="region of interest" description="Disordered" evidence="1">
    <location>
        <begin position="105"/>
        <end position="135"/>
    </location>
</feature>
<keyword evidence="3" id="KW-1185">Reference proteome</keyword>
<feature type="compositionally biased region" description="Basic and acidic residues" evidence="1">
    <location>
        <begin position="255"/>
        <end position="279"/>
    </location>
</feature>
<feature type="compositionally biased region" description="Basic and acidic residues" evidence="1">
    <location>
        <begin position="1"/>
        <end position="16"/>
    </location>
</feature>
<feature type="compositionally biased region" description="Basic and acidic residues" evidence="1">
    <location>
        <begin position="294"/>
        <end position="307"/>
    </location>
</feature>
<dbReference type="GeneID" id="9804431"/>
<dbReference type="InParanoid" id="E3M147"/>
<feature type="region of interest" description="Disordered" evidence="1">
    <location>
        <begin position="1"/>
        <end position="32"/>
    </location>
</feature>
<feature type="compositionally biased region" description="Basic residues" evidence="1">
    <location>
        <begin position="706"/>
        <end position="717"/>
    </location>
</feature>
<protein>
    <submittedName>
        <fullName evidence="2">Uncharacterized protein</fullName>
    </submittedName>
</protein>
<evidence type="ECO:0000313" key="3">
    <source>
        <dbReference type="Proteomes" id="UP000008281"/>
    </source>
</evidence>
<feature type="region of interest" description="Disordered" evidence="1">
    <location>
        <begin position="527"/>
        <end position="725"/>
    </location>
</feature>
<feature type="region of interest" description="Disordered" evidence="1">
    <location>
        <begin position="200"/>
        <end position="426"/>
    </location>
</feature>
<dbReference type="Proteomes" id="UP000008281">
    <property type="component" value="Unassembled WGS sequence"/>
</dbReference>
<feature type="compositionally biased region" description="Basic and acidic residues" evidence="1">
    <location>
        <begin position="203"/>
        <end position="223"/>
    </location>
</feature>
<feature type="compositionally biased region" description="Polar residues" evidence="1">
    <location>
        <begin position="542"/>
        <end position="556"/>
    </location>
</feature>
<name>E3M147_CAERE</name>
<dbReference type="KEGG" id="crq:GCK72_001818"/>
<organism evidence="3">
    <name type="scientific">Caenorhabditis remanei</name>
    <name type="common">Caenorhabditis vulgaris</name>
    <dbReference type="NCBI Taxonomy" id="31234"/>
    <lineage>
        <taxon>Eukaryota</taxon>
        <taxon>Metazoa</taxon>
        <taxon>Ecdysozoa</taxon>
        <taxon>Nematoda</taxon>
        <taxon>Chromadorea</taxon>
        <taxon>Rhabditida</taxon>
        <taxon>Rhabditina</taxon>
        <taxon>Rhabditomorpha</taxon>
        <taxon>Rhabditoidea</taxon>
        <taxon>Rhabditidae</taxon>
        <taxon>Peloderinae</taxon>
        <taxon>Caenorhabditis</taxon>
    </lineage>
</organism>
<feature type="compositionally biased region" description="Basic and acidic residues" evidence="1">
    <location>
        <begin position="742"/>
        <end position="753"/>
    </location>
</feature>
<evidence type="ECO:0000256" key="1">
    <source>
        <dbReference type="SAM" id="MobiDB-lite"/>
    </source>
</evidence>
<dbReference type="HOGENOM" id="CLU_358343_0_0_1"/>
<sequence>MSEGEKPAEDKNDRVAEVQNYQQDSKNHRRVRRFTKFERTSLRCAIVTSKHKDKVEHMKNSISSWQSTIAKMKVNMQNALQYADDTSEEYNLLLRSLRKEGAIGESTDMSAHHPEEQSSRVGEGSDGDSSDMSDILQLPSNKEYQPPESDEDDILFVPASSFKTKPTISTLDRRFSEIQENKSKGNATFVTIRNNTSKFGQIKIKDSESEKESAKEDDIPAEKRHIKVTISQDRQPNSAKPSEKHRTSPKTHKGPAKEESRLPDKESSSRRSKSVERSRISKRRSRSRSWNFHRSIERREAYSDSRKRSQYSTERTKENERRQRRHVSAERKIRHQRHPPVHSYKTGLRPRSYEQGRYCDPRRYRKRSTYLTRKETSPDKRSPSPKRSPKRLSHQSRRRQRSPSVPATHSSGKKKRTTTTTPSTEQTIFPLLGTDEAQELLEGQICVFCKSEEHSSKDCVLGDSSEIRRKFCEYQGYCKICASREHRTKKCKSKYQRKCKRCVEMKIPAKHGTFVCPIFMAGRQQKLEEDEEKKKEEEKLRATTTSSNLALPTSEISLPASFKTPTTSRKIHSSRSSSGTSNTSSGTSNTSSGSSRSSSRTSSSSSHSSKSSAISRSTWYTTSTYSRSSSTSSNTSSSSNYTTDSSDMSESPIDSLEFVPRKPGNHRSSVSSEEGFDKHWETLGAKDQSPEVSEYQPPRSPSPFGYHRRTERSRNRTFKPTTSSVPAKIPIQIVIAESVKERIQNSEGDDTRRQGVGADIPAGGQMEEKQDENLETNNIENL</sequence>
<evidence type="ECO:0000313" key="2">
    <source>
        <dbReference type="EMBL" id="EFO88717.1"/>
    </source>
</evidence>
<feature type="compositionally biased region" description="Basic and acidic residues" evidence="1">
    <location>
        <begin position="532"/>
        <end position="541"/>
    </location>
</feature>
<gene>
    <name evidence="2" type="ORF">CRE_06457</name>
</gene>
<feature type="compositionally biased region" description="Basic residues" evidence="1">
    <location>
        <begin position="383"/>
        <end position="401"/>
    </location>
</feature>
<dbReference type="EMBL" id="DS268421">
    <property type="protein sequence ID" value="EFO88717.1"/>
    <property type="molecule type" value="Genomic_DNA"/>
</dbReference>